<sequence>MGAKIASFLATLLLSIPLAAIGLMAVFGIPQLVPANSGPERDNVFRGIQNALDWRDKDKDADLNATPAYEDAPHFGEENSSQSSTARQSSLETRPHAHTHDDSPQKNSDAYDLRNRPGSTLASNAPLRSTGSTANSGAPPHWSEAPPMITGGDAFSGAPAAGSSLARSQVTPPASSSMALNTSSSNGPFLSWRHASLRLTELGIKNYHLERGATEGTFLFVCVFSPGDAPQVTHRFESEADDPLLAVNQVLQQVDGWMRNRFAQANYPTRRQNLSLSQDAQR</sequence>
<keyword evidence="3" id="KW-1185">Reference proteome</keyword>
<accession>A0A1I3GW96</accession>
<protein>
    <submittedName>
        <fullName evidence="2">Uncharacterized protein</fullName>
    </submittedName>
</protein>
<proteinExistence type="predicted"/>
<evidence type="ECO:0000313" key="2">
    <source>
        <dbReference type="EMBL" id="SFI27657.1"/>
    </source>
</evidence>
<reference evidence="3" key="1">
    <citation type="submission" date="2016-10" db="EMBL/GenBank/DDBJ databases">
        <authorList>
            <person name="Varghese N."/>
            <person name="Submissions S."/>
        </authorList>
    </citation>
    <scope>NUCLEOTIDE SEQUENCE [LARGE SCALE GENOMIC DNA]</scope>
    <source>
        <strain evidence="3">DSM 26348</strain>
    </source>
</reference>
<feature type="compositionally biased region" description="Low complexity" evidence="1">
    <location>
        <begin position="174"/>
        <end position="183"/>
    </location>
</feature>
<dbReference type="OrthoDB" id="211402at2"/>
<dbReference type="AlphaFoldDB" id="A0A1I3GW96"/>
<dbReference type="EMBL" id="FOQD01000007">
    <property type="protein sequence ID" value="SFI27657.1"/>
    <property type="molecule type" value="Genomic_DNA"/>
</dbReference>
<dbReference type="RefSeq" id="WP_139228404.1">
    <property type="nucleotide sequence ID" value="NZ_FOQD01000007.1"/>
</dbReference>
<feature type="compositionally biased region" description="Polar residues" evidence="1">
    <location>
        <begin position="117"/>
        <end position="136"/>
    </location>
</feature>
<evidence type="ECO:0000313" key="3">
    <source>
        <dbReference type="Proteomes" id="UP000199518"/>
    </source>
</evidence>
<dbReference type="STRING" id="1576369.SAMN05421753_107151"/>
<evidence type="ECO:0000256" key="1">
    <source>
        <dbReference type="SAM" id="MobiDB-lite"/>
    </source>
</evidence>
<gene>
    <name evidence="2" type="ORF">SAMN05421753_107151</name>
</gene>
<dbReference type="Proteomes" id="UP000199518">
    <property type="component" value="Unassembled WGS sequence"/>
</dbReference>
<organism evidence="2 3">
    <name type="scientific">Planctomicrobium piriforme</name>
    <dbReference type="NCBI Taxonomy" id="1576369"/>
    <lineage>
        <taxon>Bacteria</taxon>
        <taxon>Pseudomonadati</taxon>
        <taxon>Planctomycetota</taxon>
        <taxon>Planctomycetia</taxon>
        <taxon>Planctomycetales</taxon>
        <taxon>Planctomycetaceae</taxon>
        <taxon>Planctomicrobium</taxon>
    </lineage>
</organism>
<name>A0A1I3GW96_9PLAN</name>
<feature type="region of interest" description="Disordered" evidence="1">
    <location>
        <begin position="64"/>
        <end position="183"/>
    </location>
</feature>
<feature type="compositionally biased region" description="Basic and acidic residues" evidence="1">
    <location>
        <begin position="93"/>
        <end position="115"/>
    </location>
</feature>
<feature type="compositionally biased region" description="Low complexity" evidence="1">
    <location>
        <begin position="80"/>
        <end position="90"/>
    </location>
</feature>